<reference evidence="4" key="1">
    <citation type="submission" date="2023-10" db="EMBL/GenBank/DDBJ databases">
        <authorList>
            <person name="Noh H."/>
        </authorList>
    </citation>
    <scope>NUCLEOTIDE SEQUENCE</scope>
    <source>
        <strain evidence="4">DUCC4014</strain>
    </source>
</reference>
<dbReference type="InterPro" id="IPR045153">
    <property type="entry name" value="Est1/Ebs1-like"/>
</dbReference>
<gene>
    <name evidence="4" type="primary">SMG7</name>
    <name evidence="4" type="ORF">LOC62_02G003197</name>
</gene>
<feature type="compositionally biased region" description="Pro residues" evidence="1">
    <location>
        <begin position="830"/>
        <end position="854"/>
    </location>
</feature>
<feature type="region of interest" description="Disordered" evidence="1">
    <location>
        <begin position="1"/>
        <end position="47"/>
    </location>
</feature>
<feature type="domain" description="Telomerase activating protein Est1-like N-terminal" evidence="3">
    <location>
        <begin position="109"/>
        <end position="247"/>
    </location>
</feature>
<evidence type="ECO:0000259" key="2">
    <source>
        <dbReference type="Pfam" id="PF10373"/>
    </source>
</evidence>
<dbReference type="GeneID" id="87806443"/>
<feature type="region of interest" description="Disordered" evidence="1">
    <location>
        <begin position="653"/>
        <end position="674"/>
    </location>
</feature>
<dbReference type="Pfam" id="PF10374">
    <property type="entry name" value="EST1"/>
    <property type="match status" value="1"/>
</dbReference>
<sequence>MPGPSGHSRRRGRGARTTTRVVTSSGSTEQLAQPHDADGGVGDDETGAAQLSATELFQNAQDAAAELKAALKTSPPWSREAESLRQRARNAYLAVLFQHPQSPHAQSIDLLWLNTTYSIIGAYRDITARIETVLPPPGQRRGNGGPKHGADPVADLRRTLARFRSALVAEDNFYRSLIVRIVAFYRVQDRTQDRLALVGLPIPATAGEDSPGLAPPLSREETDKKLSIVYKGLICLGDLERYKEQYSERARREAREGHDASRGSDSADKFSNATTYYEVARGLQPDNGIAFNQLAVIDGYLGDNFHCAYHYFRALAVQQPFPSGEQNLERVFKKVFDRWRANRHTDVEGGDEEAREDKDAFKRDFLIALSIIFLKAGTSHLAAFNATLLDQFTRLVRARRLPSEAIVKTTAMVIGSHWHARLGPSAPTRGAAPADGAKQAERRQAVEELSLGFLFTMFTALTTVTADEVEELLLSRGKVDDSAIAEDDDPTSDTDADGIMALAQNITAVVRRILPALRIISRWIKANLKYIARESWGHNPDLSAALATFWHDYKRLMIALARLFPLAQLPGLDQPLEEDIDMKGFLPLRRGRSVNGGAEFADHCDELDNAPRHEVHPNEEQLMRIGDLLVDVKLLMQTEAGAALLNTGPVQEPLALPNRDNDDSISVSVSTETEDDPVNLAMRATLTEGSSSVGGDDHQGYDDDDEVIVWGRSTPVINETYPQPGQTAHDMLQNLSLGGQPARVPPSKPAPMLFGGDISGAGSIWTMSREESQKGVSRTAAPSHPGPALQGRPISAIWQSDPHLPQTPRQQQHFSHQQQQPLPAPTWGAPAPPGLSPHPPSGWPQAPPVAPQRPYPAANAWPATDPSGPTWGPPAGDYQPRQGAPQWQMYHQS</sequence>
<dbReference type="InterPro" id="IPR011990">
    <property type="entry name" value="TPR-like_helical_dom_sf"/>
</dbReference>
<feature type="compositionally biased region" description="Low complexity" evidence="1">
    <location>
        <begin position="15"/>
        <end position="28"/>
    </location>
</feature>
<dbReference type="RefSeq" id="XP_062625708.1">
    <property type="nucleotide sequence ID" value="XM_062769724.1"/>
</dbReference>
<feature type="compositionally biased region" description="Low complexity" evidence="1">
    <location>
        <begin position="810"/>
        <end position="829"/>
    </location>
</feature>
<feature type="domain" description="DNA/RNA-binding" evidence="2">
    <location>
        <begin position="273"/>
        <end position="590"/>
    </location>
</feature>
<dbReference type="EMBL" id="CP086715">
    <property type="protein sequence ID" value="WOO79676.1"/>
    <property type="molecule type" value="Genomic_DNA"/>
</dbReference>
<proteinExistence type="predicted"/>
<dbReference type="AlphaFoldDB" id="A0AAF1BGF3"/>
<keyword evidence="5" id="KW-1185">Reference proteome</keyword>
<evidence type="ECO:0000256" key="1">
    <source>
        <dbReference type="SAM" id="MobiDB-lite"/>
    </source>
</evidence>
<dbReference type="Proteomes" id="UP000827549">
    <property type="component" value="Chromosome 2"/>
</dbReference>
<dbReference type="PANTHER" id="PTHR15696">
    <property type="entry name" value="SMG-7 SUPPRESSOR WITH MORPHOLOGICAL EFFECT ON GENITALIA PROTEIN 7"/>
    <property type="match status" value="1"/>
</dbReference>
<accession>A0AAF1BGF3</accession>
<organism evidence="4 5">
    <name type="scientific">Vanrija pseudolonga</name>
    <dbReference type="NCBI Taxonomy" id="143232"/>
    <lineage>
        <taxon>Eukaryota</taxon>
        <taxon>Fungi</taxon>
        <taxon>Dikarya</taxon>
        <taxon>Basidiomycota</taxon>
        <taxon>Agaricomycotina</taxon>
        <taxon>Tremellomycetes</taxon>
        <taxon>Trichosporonales</taxon>
        <taxon>Trichosporonaceae</taxon>
        <taxon>Vanrija</taxon>
    </lineage>
</organism>
<feature type="region of interest" description="Disordered" evidence="1">
    <location>
        <begin position="769"/>
        <end position="893"/>
    </location>
</feature>
<evidence type="ECO:0000313" key="4">
    <source>
        <dbReference type="EMBL" id="WOO79676.1"/>
    </source>
</evidence>
<evidence type="ECO:0000259" key="3">
    <source>
        <dbReference type="Pfam" id="PF10374"/>
    </source>
</evidence>
<dbReference type="InterPro" id="IPR019458">
    <property type="entry name" value="Est1-like_N"/>
</dbReference>
<dbReference type="Gene3D" id="1.25.40.10">
    <property type="entry name" value="Tetratricopeptide repeat domain"/>
    <property type="match status" value="1"/>
</dbReference>
<dbReference type="SUPFAM" id="SSF48452">
    <property type="entry name" value="TPR-like"/>
    <property type="match status" value="1"/>
</dbReference>
<dbReference type="InterPro" id="IPR018834">
    <property type="entry name" value="DNA/RNA-bd_Est1-type"/>
</dbReference>
<dbReference type="PANTHER" id="PTHR15696:SF36">
    <property type="entry name" value="NONSENSE-MEDIATED MRNA DECAY FACTOR"/>
    <property type="match status" value="1"/>
</dbReference>
<name>A0AAF1BGF3_9TREE</name>
<dbReference type="Pfam" id="PF10373">
    <property type="entry name" value="EST1_DNA_bind"/>
    <property type="match status" value="1"/>
</dbReference>
<evidence type="ECO:0000313" key="5">
    <source>
        <dbReference type="Proteomes" id="UP000827549"/>
    </source>
</evidence>
<protein>
    <submittedName>
        <fullName evidence="4">Protein SMG7</fullName>
    </submittedName>
</protein>